<dbReference type="InterPro" id="IPR015854">
    <property type="entry name" value="ABC_transpr_LolD-like"/>
</dbReference>
<dbReference type="GO" id="GO:0005524">
    <property type="term" value="F:ATP binding"/>
    <property type="evidence" value="ECO:0007669"/>
    <property type="project" value="InterPro"/>
</dbReference>
<dbReference type="EMBL" id="FNCN01000018">
    <property type="protein sequence ID" value="SDH56860.1"/>
    <property type="molecule type" value="Genomic_DNA"/>
</dbReference>
<dbReference type="GO" id="GO:0016887">
    <property type="term" value="F:ATP hydrolysis activity"/>
    <property type="evidence" value="ECO:0007669"/>
    <property type="project" value="InterPro"/>
</dbReference>
<reference evidence="3 4" key="1">
    <citation type="submission" date="2016-10" db="EMBL/GenBank/DDBJ databases">
        <authorList>
            <person name="de Groot N.N."/>
        </authorList>
    </citation>
    <scope>NUCLEOTIDE SEQUENCE [LARGE SCALE GENOMIC DNA]</scope>
    <source>
        <strain evidence="3 4">CPCC 201354</strain>
    </source>
</reference>
<evidence type="ECO:0000256" key="1">
    <source>
        <dbReference type="SAM" id="MobiDB-lite"/>
    </source>
</evidence>
<dbReference type="PROSITE" id="PS50893">
    <property type="entry name" value="ABC_TRANSPORTER_2"/>
    <property type="match status" value="1"/>
</dbReference>
<evidence type="ECO:0000313" key="4">
    <source>
        <dbReference type="Proteomes" id="UP000198923"/>
    </source>
</evidence>
<keyword evidence="4" id="KW-1185">Reference proteome</keyword>
<proteinExistence type="predicted"/>
<evidence type="ECO:0000259" key="2">
    <source>
        <dbReference type="PROSITE" id="PS50893"/>
    </source>
</evidence>
<evidence type="ECO:0000313" key="3">
    <source>
        <dbReference type="EMBL" id="SDH56860.1"/>
    </source>
</evidence>
<feature type="region of interest" description="Disordered" evidence="1">
    <location>
        <begin position="89"/>
        <end position="108"/>
    </location>
</feature>
<dbReference type="InterPro" id="IPR003439">
    <property type="entry name" value="ABC_transporter-like_ATP-bd"/>
</dbReference>
<accession>A0A1G8DHR2</accession>
<protein>
    <submittedName>
        <fullName evidence="3">ABC transporter</fullName>
    </submittedName>
</protein>
<dbReference type="Pfam" id="PF00005">
    <property type="entry name" value="ABC_tran"/>
    <property type="match status" value="1"/>
</dbReference>
<feature type="domain" description="ABC transporter" evidence="2">
    <location>
        <begin position="1"/>
        <end position="204"/>
    </location>
</feature>
<dbReference type="Proteomes" id="UP000198923">
    <property type="component" value="Unassembled WGS sequence"/>
</dbReference>
<dbReference type="PANTHER" id="PTHR24220:SF86">
    <property type="entry name" value="ABC TRANSPORTER ABCH.1"/>
    <property type="match status" value="1"/>
</dbReference>
<name>A0A1G8DHR2_9ACTN</name>
<dbReference type="GO" id="GO:0022857">
    <property type="term" value="F:transmembrane transporter activity"/>
    <property type="evidence" value="ECO:0007669"/>
    <property type="project" value="TreeGrafter"/>
</dbReference>
<dbReference type="GO" id="GO:0005886">
    <property type="term" value="C:plasma membrane"/>
    <property type="evidence" value="ECO:0007669"/>
    <property type="project" value="TreeGrafter"/>
</dbReference>
<dbReference type="AlphaFoldDB" id="A0A1G8DHR2"/>
<dbReference type="SUPFAM" id="SSF52540">
    <property type="entry name" value="P-loop containing nucleoside triphosphate hydrolases"/>
    <property type="match status" value="1"/>
</dbReference>
<organism evidence="3 4">
    <name type="scientific">Sinosporangium album</name>
    <dbReference type="NCBI Taxonomy" id="504805"/>
    <lineage>
        <taxon>Bacteria</taxon>
        <taxon>Bacillati</taxon>
        <taxon>Actinomycetota</taxon>
        <taxon>Actinomycetes</taxon>
        <taxon>Streptosporangiales</taxon>
        <taxon>Streptosporangiaceae</taxon>
        <taxon>Sinosporangium</taxon>
    </lineage>
</organism>
<dbReference type="InterPro" id="IPR027417">
    <property type="entry name" value="P-loop_NTPase"/>
</dbReference>
<sequence>MRPSSSPAAHAQVSSTARRCRTCLISAGRATTREYTTTRAVSLGLATRTPCRLSEILDRDIDGGSLWGPRPEAGPASCLRVRATGSVTPSGFAVPPRQALSRRGRSSGGQRQRVAVARALANDPLVVLADEPTGNLDTAATLDVLRIFEDLSSAGQTLVIVTHDERVAAMADRLVSMRDGMLVDDTWLAGSRTRGLGGLIGLGE</sequence>
<dbReference type="PANTHER" id="PTHR24220">
    <property type="entry name" value="IMPORT ATP-BINDING PROTEIN"/>
    <property type="match status" value="1"/>
</dbReference>
<dbReference type="Gene3D" id="3.40.50.300">
    <property type="entry name" value="P-loop containing nucleotide triphosphate hydrolases"/>
    <property type="match status" value="1"/>
</dbReference>
<gene>
    <name evidence="3" type="ORF">SAMN05421505_11845</name>
</gene>
<dbReference type="STRING" id="504805.SAMN05421505_11845"/>